<keyword evidence="2" id="KW-0295">Fungicide</keyword>
<evidence type="ECO:0000256" key="1">
    <source>
        <dbReference type="ARBA" id="ARBA00022529"/>
    </source>
</evidence>
<evidence type="ECO:0000256" key="3">
    <source>
        <dbReference type="SAM" id="Phobius"/>
    </source>
</evidence>
<dbReference type="InterPro" id="IPR003614">
    <property type="entry name" value="Knottins"/>
</dbReference>
<dbReference type="GO" id="GO:0006952">
    <property type="term" value="P:defense response"/>
    <property type="evidence" value="ECO:0007669"/>
    <property type="project" value="InterPro"/>
</dbReference>
<feature type="non-terminal residue" evidence="5">
    <location>
        <position position="1"/>
    </location>
</feature>
<dbReference type="Pfam" id="PF00304">
    <property type="entry name" value="Gamma-thionin"/>
    <property type="match status" value="1"/>
</dbReference>
<dbReference type="PROSITE" id="PS00940">
    <property type="entry name" value="GAMMA_THIONIN"/>
    <property type="match status" value="1"/>
</dbReference>
<keyword evidence="3" id="KW-1133">Transmembrane helix</keyword>
<evidence type="ECO:0000313" key="6">
    <source>
        <dbReference type="Proteomes" id="UP001058974"/>
    </source>
</evidence>
<keyword evidence="1" id="KW-0929">Antimicrobial</keyword>
<keyword evidence="3" id="KW-0812">Transmembrane</keyword>
<dbReference type="InterPro" id="IPR008176">
    <property type="entry name" value="Defensin_plant"/>
</dbReference>
<evidence type="ECO:0000256" key="2">
    <source>
        <dbReference type="ARBA" id="ARBA00022577"/>
    </source>
</evidence>
<accession>A0A9D4XPX0</accession>
<organism evidence="5 6">
    <name type="scientific">Pisum sativum</name>
    <name type="common">Garden pea</name>
    <name type="synonym">Lathyrus oleraceus</name>
    <dbReference type="NCBI Taxonomy" id="3888"/>
    <lineage>
        <taxon>Eukaryota</taxon>
        <taxon>Viridiplantae</taxon>
        <taxon>Streptophyta</taxon>
        <taxon>Embryophyta</taxon>
        <taxon>Tracheophyta</taxon>
        <taxon>Spermatophyta</taxon>
        <taxon>Magnoliopsida</taxon>
        <taxon>eudicotyledons</taxon>
        <taxon>Gunneridae</taxon>
        <taxon>Pentapetalae</taxon>
        <taxon>rosids</taxon>
        <taxon>fabids</taxon>
        <taxon>Fabales</taxon>
        <taxon>Fabaceae</taxon>
        <taxon>Papilionoideae</taxon>
        <taxon>50 kb inversion clade</taxon>
        <taxon>NPAAA clade</taxon>
        <taxon>Hologalegina</taxon>
        <taxon>IRL clade</taxon>
        <taxon>Fabeae</taxon>
        <taxon>Lathyrus</taxon>
    </lineage>
</organism>
<comment type="caution">
    <text evidence="5">The sequence shown here is derived from an EMBL/GenBank/DDBJ whole genome shotgun (WGS) entry which is preliminary data.</text>
</comment>
<proteinExistence type="predicted"/>
<dbReference type="InterPro" id="IPR036574">
    <property type="entry name" value="Scorpion_toxin-like_sf"/>
</dbReference>
<gene>
    <name evidence="5" type="ORF">KIW84_046094</name>
</gene>
<dbReference type="Gramene" id="Psat04G0609400-T1">
    <property type="protein sequence ID" value="KAI5422940.1"/>
    <property type="gene ID" value="KIW84_046094"/>
</dbReference>
<dbReference type="EMBL" id="JAMSHJ010000004">
    <property type="protein sequence ID" value="KAI5422940.1"/>
    <property type="molecule type" value="Genomic_DNA"/>
</dbReference>
<keyword evidence="6" id="KW-1185">Reference proteome</keyword>
<feature type="transmembrane region" description="Helical" evidence="3">
    <location>
        <begin position="34"/>
        <end position="53"/>
    </location>
</feature>
<name>A0A9D4XPX0_PEA</name>
<evidence type="ECO:0000313" key="5">
    <source>
        <dbReference type="EMBL" id="KAI5422940.1"/>
    </source>
</evidence>
<sequence>SKIRLFTYKHFVGTFCREHLLHLQIMTFSDNNKFYTVFIFLYLIILFISTCEVEARLCGRTSNTWRGPCYINLSCNAECTMKEQAIFGTCQHFECFCFFDCSTQ</sequence>
<reference evidence="5 6" key="1">
    <citation type="journal article" date="2022" name="Nat. Genet.">
        <title>Improved pea reference genome and pan-genome highlight genomic features and evolutionary characteristics.</title>
        <authorList>
            <person name="Yang T."/>
            <person name="Liu R."/>
            <person name="Luo Y."/>
            <person name="Hu S."/>
            <person name="Wang D."/>
            <person name="Wang C."/>
            <person name="Pandey M.K."/>
            <person name="Ge S."/>
            <person name="Xu Q."/>
            <person name="Li N."/>
            <person name="Li G."/>
            <person name="Huang Y."/>
            <person name="Saxena R.K."/>
            <person name="Ji Y."/>
            <person name="Li M."/>
            <person name="Yan X."/>
            <person name="He Y."/>
            <person name="Liu Y."/>
            <person name="Wang X."/>
            <person name="Xiang C."/>
            <person name="Varshney R.K."/>
            <person name="Ding H."/>
            <person name="Gao S."/>
            <person name="Zong X."/>
        </authorList>
    </citation>
    <scope>NUCLEOTIDE SEQUENCE [LARGE SCALE GENOMIC DNA]</scope>
    <source>
        <strain evidence="5 6">cv. Zhongwan 6</strain>
    </source>
</reference>
<protein>
    <recommendedName>
        <fullName evidence="4">Knottins-like domain-containing protein</fullName>
    </recommendedName>
</protein>
<dbReference type="SUPFAM" id="SSF57095">
    <property type="entry name" value="Scorpion toxin-like"/>
    <property type="match status" value="1"/>
</dbReference>
<feature type="domain" description="Knottins-like" evidence="4">
    <location>
        <begin position="56"/>
        <end position="101"/>
    </location>
</feature>
<evidence type="ECO:0000259" key="4">
    <source>
        <dbReference type="Pfam" id="PF00304"/>
    </source>
</evidence>
<dbReference type="Gene3D" id="3.30.30.10">
    <property type="entry name" value="Knottin, scorpion toxin-like"/>
    <property type="match status" value="1"/>
</dbReference>
<dbReference type="Proteomes" id="UP001058974">
    <property type="component" value="Chromosome 4"/>
</dbReference>
<keyword evidence="3" id="KW-0472">Membrane</keyword>
<dbReference type="AlphaFoldDB" id="A0A9D4XPX0"/>